<sequence length="403" mass="43446">MIPEHYLFDTFRGKRLQLGVTGSIAAYKALELTRVFTSMSIQVGVTLSPGAHQFVTDFSFGAVGADPIHTRLFNPEEHFGHLEPAVADAFLIAPASANLLAKVAHGLADDILSCQLLAYTGPILAAPAMNPNMWNAKSTQANWQTLLQRGVRGIGPACGTVACGDTGAGKMSGIDEIFIHTLRALAPQNMAGLKVMVTLGPTREYFDRARFWSNPSTGLMGTSLAISAALRGADVTAIHGPISLAMPDFIRTVPVTSAREMFEAARDCFPSQNIGCFTAAVADFRPPECPQAKFKKDGGGLSLNFEQNPDILATLSVSKKAGQKTIGFAAEAENLWENARQKLKEKNLDLLVANPIGEEGAGFAASTNRVAVFDRAGREDHWPQMKKTEIAWRIWDWISASTE</sequence>
<comment type="function">
    <text evidence="3">Catalyzes two sequential steps in the biosynthesis of coenzyme A. In the first step cysteine is conjugated to 4'-phosphopantothenate to form 4-phosphopantothenoylcysteine. In the second step the latter compound is decarboxylated to form 4'-phosphopantotheine.</text>
</comment>
<reference evidence="8" key="1">
    <citation type="submission" date="2016-02" db="EMBL/GenBank/DDBJ databases">
        <authorList>
            <person name="Holder M.E."/>
            <person name="Ajami N.J."/>
            <person name="Petrosino J.F."/>
        </authorList>
    </citation>
    <scope>NUCLEOTIDE SEQUENCE [LARGE SCALE GENOMIC DNA]</scope>
    <source>
        <strain evidence="8">DSM 12838</strain>
    </source>
</reference>
<dbReference type="GO" id="GO:0046872">
    <property type="term" value="F:metal ion binding"/>
    <property type="evidence" value="ECO:0007669"/>
    <property type="project" value="UniProtKB-KW"/>
</dbReference>
<feature type="binding site" evidence="3">
    <location>
        <begin position="309"/>
        <end position="312"/>
    </location>
    <ligand>
        <name>CTP</name>
        <dbReference type="ChEBI" id="CHEBI:37563"/>
    </ligand>
</feature>
<gene>
    <name evidence="3" type="primary">coaBC</name>
    <name evidence="7" type="ORF">AXF15_03475</name>
</gene>
<dbReference type="UniPathway" id="UPA00241">
    <property type="reaction ID" value="UER00353"/>
</dbReference>
<dbReference type="AlphaFoldDB" id="A0A0X8JP25"/>
<feature type="domain" description="DNA/pantothenate metabolism flavoprotein C-terminal" evidence="6">
    <location>
        <begin position="190"/>
        <end position="399"/>
    </location>
</feature>
<dbReference type="GO" id="GO:0004632">
    <property type="term" value="F:phosphopantothenate--cysteine ligase activity"/>
    <property type="evidence" value="ECO:0007669"/>
    <property type="project" value="UniProtKB-UniRule"/>
</dbReference>
<dbReference type="InterPro" id="IPR007085">
    <property type="entry name" value="DNA/pantothenate-metab_flavo_C"/>
</dbReference>
<evidence type="ECO:0000256" key="4">
    <source>
        <dbReference type="RuleBase" id="RU364078"/>
    </source>
</evidence>
<evidence type="ECO:0000256" key="1">
    <source>
        <dbReference type="ARBA" id="ARBA00022793"/>
    </source>
</evidence>
<comment type="cofactor">
    <cofactor evidence="3">
        <name>Mg(2+)</name>
        <dbReference type="ChEBI" id="CHEBI:18420"/>
    </cofactor>
</comment>
<dbReference type="EC" id="6.3.2.5" evidence="3"/>
<comment type="catalytic activity">
    <reaction evidence="3 4">
        <text>(R)-4'-phosphopantothenate + L-cysteine + CTP = N-[(R)-4-phosphopantothenoyl]-L-cysteine + CMP + diphosphate + H(+)</text>
        <dbReference type="Rhea" id="RHEA:19397"/>
        <dbReference type="ChEBI" id="CHEBI:10986"/>
        <dbReference type="ChEBI" id="CHEBI:15378"/>
        <dbReference type="ChEBI" id="CHEBI:33019"/>
        <dbReference type="ChEBI" id="CHEBI:35235"/>
        <dbReference type="ChEBI" id="CHEBI:37563"/>
        <dbReference type="ChEBI" id="CHEBI:59458"/>
        <dbReference type="ChEBI" id="CHEBI:60377"/>
        <dbReference type="EC" id="6.3.2.5"/>
    </reaction>
</comment>
<feature type="binding site" evidence="3">
    <location>
        <position position="328"/>
    </location>
    <ligand>
        <name>CTP</name>
        <dbReference type="ChEBI" id="CHEBI:37563"/>
    </ligand>
</feature>
<dbReference type="GO" id="GO:0004633">
    <property type="term" value="F:phosphopantothenoylcysteine decarboxylase activity"/>
    <property type="evidence" value="ECO:0007669"/>
    <property type="project" value="UniProtKB-UniRule"/>
</dbReference>
<comment type="function">
    <text evidence="4">Catalyzes two steps in the biosynthesis of coenzyme A. In the first step cysteine is conjugated to 4'-phosphopantothenate to form 4-phosphopantothenoylcysteine, in the latter compound is decarboxylated to form 4'-phosphopantotheine.</text>
</comment>
<comment type="catalytic activity">
    <reaction evidence="3 4">
        <text>N-[(R)-4-phosphopantothenoyl]-L-cysteine + H(+) = (R)-4'-phosphopantetheine + CO2</text>
        <dbReference type="Rhea" id="RHEA:16793"/>
        <dbReference type="ChEBI" id="CHEBI:15378"/>
        <dbReference type="ChEBI" id="CHEBI:16526"/>
        <dbReference type="ChEBI" id="CHEBI:59458"/>
        <dbReference type="ChEBI" id="CHEBI:61723"/>
        <dbReference type="EC" id="4.1.1.36"/>
    </reaction>
</comment>
<comment type="similarity">
    <text evidence="3 4">In the N-terminal section; belongs to the HFCD (homo-oligomeric flavin containing Cys decarboxylase) superfamily.</text>
</comment>
<keyword evidence="3" id="KW-0479">Metal-binding</keyword>
<dbReference type="RefSeq" id="WP_066603385.1">
    <property type="nucleotide sequence ID" value="NZ_CP014230.1"/>
</dbReference>
<keyword evidence="1 3" id="KW-0210">Decarboxylase</keyword>
<dbReference type="Gene3D" id="3.40.50.1950">
    <property type="entry name" value="Flavin prenyltransferase-like"/>
    <property type="match status" value="1"/>
</dbReference>
<dbReference type="SUPFAM" id="SSF102645">
    <property type="entry name" value="CoaB-like"/>
    <property type="match status" value="1"/>
</dbReference>
<dbReference type="InterPro" id="IPR003382">
    <property type="entry name" value="Flavoprotein"/>
</dbReference>
<dbReference type="InterPro" id="IPR036551">
    <property type="entry name" value="Flavin_trans-like"/>
</dbReference>
<dbReference type="STRING" id="888061.AXF15_03475"/>
<dbReference type="OrthoDB" id="9802554at2"/>
<keyword evidence="3 4" id="KW-0285">Flavoprotein</keyword>
<name>A0A0X8JP25_9BACT</name>
<comment type="cofactor">
    <cofactor evidence="3">
        <name>FMN</name>
        <dbReference type="ChEBI" id="CHEBI:58210"/>
    </cofactor>
    <text evidence="3">Binds 1 FMN per subunit.</text>
</comment>
<keyword evidence="2 3" id="KW-0456">Lyase</keyword>
<feature type="active site" description="Proton donor" evidence="3">
    <location>
        <position position="163"/>
    </location>
</feature>
<protein>
    <recommendedName>
        <fullName evidence="3">Coenzyme A biosynthesis bifunctional protein CoaBC</fullName>
    </recommendedName>
    <alternativeName>
        <fullName evidence="3">DNA/pantothenate metabolism flavoprotein</fullName>
    </alternativeName>
    <alternativeName>
        <fullName evidence="3">Phosphopantothenoylcysteine synthetase/decarboxylase</fullName>
        <shortName evidence="3">PPCS-PPCDC</shortName>
    </alternativeName>
    <domain>
        <recommendedName>
            <fullName evidence="3">Phosphopantothenoylcysteine decarboxylase</fullName>
            <shortName evidence="3">PPC decarboxylase</shortName>
            <shortName evidence="3">PPC-DC</shortName>
            <ecNumber evidence="3">4.1.1.36</ecNumber>
        </recommendedName>
        <alternativeName>
            <fullName evidence="3">CoaC</fullName>
        </alternativeName>
    </domain>
    <domain>
        <recommendedName>
            <fullName evidence="3">Phosphopantothenate--cysteine ligase</fullName>
            <ecNumber evidence="3">6.3.2.5</ecNumber>
        </recommendedName>
        <alternativeName>
            <fullName evidence="3">CoaB</fullName>
        </alternativeName>
        <alternativeName>
            <fullName evidence="3">Phosphopantothenoylcysteine synthetase</fullName>
            <shortName evidence="3">PPC synthetase</shortName>
            <shortName evidence="3">PPC-S</shortName>
        </alternativeName>
    </domain>
</protein>
<dbReference type="SUPFAM" id="SSF52507">
    <property type="entry name" value="Homo-oligomeric flavin-containing Cys decarboxylases, HFCD"/>
    <property type="match status" value="1"/>
</dbReference>
<organism evidence="7 8">
    <name type="scientific">Desulfomicrobium orale DSM 12838</name>
    <dbReference type="NCBI Taxonomy" id="888061"/>
    <lineage>
        <taxon>Bacteria</taxon>
        <taxon>Pseudomonadati</taxon>
        <taxon>Thermodesulfobacteriota</taxon>
        <taxon>Desulfovibrionia</taxon>
        <taxon>Desulfovibrionales</taxon>
        <taxon>Desulfomicrobiaceae</taxon>
        <taxon>Desulfomicrobium</taxon>
    </lineage>
</organism>
<evidence type="ECO:0000256" key="3">
    <source>
        <dbReference type="HAMAP-Rule" id="MF_02225"/>
    </source>
</evidence>
<comment type="pathway">
    <text evidence="3 4">Cofactor biosynthesis; coenzyme A biosynthesis; CoA from (R)-pantothenate: step 2/5.</text>
</comment>
<dbReference type="InterPro" id="IPR005252">
    <property type="entry name" value="CoaBC"/>
</dbReference>
<evidence type="ECO:0000259" key="5">
    <source>
        <dbReference type="Pfam" id="PF02441"/>
    </source>
</evidence>
<dbReference type="Proteomes" id="UP000063964">
    <property type="component" value="Chromosome"/>
</dbReference>
<comment type="pathway">
    <text evidence="3 4">Cofactor biosynthesis; coenzyme A biosynthesis; CoA from (R)-pantothenate: step 3/5.</text>
</comment>
<dbReference type="InterPro" id="IPR035929">
    <property type="entry name" value="CoaB-like_sf"/>
</dbReference>
<dbReference type="EC" id="4.1.1.36" evidence="3"/>
<dbReference type="Gene3D" id="3.40.50.10300">
    <property type="entry name" value="CoaB-like"/>
    <property type="match status" value="1"/>
</dbReference>
<feature type="region of interest" description="Phosphopantothenoylcysteine decarboxylase" evidence="3">
    <location>
        <begin position="1"/>
        <end position="194"/>
    </location>
</feature>
<feature type="binding site" evidence="3">
    <location>
        <position position="293"/>
    </location>
    <ligand>
        <name>CTP</name>
        <dbReference type="ChEBI" id="CHEBI:37563"/>
    </ligand>
</feature>
<dbReference type="GO" id="GO:0015941">
    <property type="term" value="P:pantothenate catabolic process"/>
    <property type="evidence" value="ECO:0007669"/>
    <property type="project" value="InterPro"/>
</dbReference>
<dbReference type="NCBIfam" id="TIGR00521">
    <property type="entry name" value="coaBC_dfp"/>
    <property type="match status" value="1"/>
</dbReference>
<evidence type="ECO:0000259" key="6">
    <source>
        <dbReference type="Pfam" id="PF04127"/>
    </source>
</evidence>
<keyword evidence="3" id="KW-0511">Multifunctional enzyme</keyword>
<comment type="caution">
    <text evidence="3">Lacks conserved residue(s) required for the propagation of feature annotation.</text>
</comment>
<feature type="binding site" evidence="3">
    <location>
        <position position="346"/>
    </location>
    <ligand>
        <name>CTP</name>
        <dbReference type="ChEBI" id="CHEBI:37563"/>
    </ligand>
</feature>
<comment type="similarity">
    <text evidence="3 4">In the C-terminal section; belongs to the PPC synthetase family.</text>
</comment>
<dbReference type="GO" id="GO:0010181">
    <property type="term" value="F:FMN binding"/>
    <property type="evidence" value="ECO:0007669"/>
    <property type="project" value="UniProtKB-UniRule"/>
</dbReference>
<dbReference type="EMBL" id="CP014230">
    <property type="protein sequence ID" value="AMD92261.1"/>
    <property type="molecule type" value="Genomic_DNA"/>
</dbReference>
<feature type="binding site" evidence="3">
    <location>
        <position position="283"/>
    </location>
    <ligand>
        <name>CTP</name>
        <dbReference type="ChEBI" id="CHEBI:37563"/>
    </ligand>
</feature>
<keyword evidence="3 4" id="KW-0436">Ligase</keyword>
<keyword evidence="8" id="KW-1185">Reference proteome</keyword>
<feature type="region of interest" description="Phosphopantothenate--cysteine ligase" evidence="3">
    <location>
        <begin position="195"/>
        <end position="403"/>
    </location>
</feature>
<dbReference type="PANTHER" id="PTHR14359">
    <property type="entry name" value="HOMO-OLIGOMERIC FLAVIN CONTAINING CYS DECARBOXYLASE FAMILY"/>
    <property type="match status" value="1"/>
</dbReference>
<feature type="domain" description="Flavoprotein" evidence="5">
    <location>
        <begin position="14"/>
        <end position="178"/>
    </location>
</feature>
<feature type="binding site" evidence="3">
    <location>
        <position position="342"/>
    </location>
    <ligand>
        <name>CTP</name>
        <dbReference type="ChEBI" id="CHEBI:37563"/>
    </ligand>
</feature>
<dbReference type="HAMAP" id="MF_02225">
    <property type="entry name" value="CoaBC"/>
    <property type="match status" value="1"/>
</dbReference>
<keyword evidence="3 4" id="KW-0288">FMN</keyword>
<dbReference type="KEGG" id="doa:AXF15_03475"/>
<proteinExistence type="inferred from homology"/>
<accession>A0A0X8JP25</accession>
<dbReference type="Pfam" id="PF04127">
    <property type="entry name" value="DFP"/>
    <property type="match status" value="1"/>
</dbReference>
<dbReference type="GO" id="GO:0015937">
    <property type="term" value="P:coenzyme A biosynthetic process"/>
    <property type="evidence" value="ECO:0007669"/>
    <property type="project" value="UniProtKB-UniRule"/>
</dbReference>
<dbReference type="Pfam" id="PF02441">
    <property type="entry name" value="Flavoprotein"/>
    <property type="match status" value="1"/>
</dbReference>
<evidence type="ECO:0000313" key="7">
    <source>
        <dbReference type="EMBL" id="AMD92261.1"/>
    </source>
</evidence>
<evidence type="ECO:0000256" key="2">
    <source>
        <dbReference type="ARBA" id="ARBA00023239"/>
    </source>
</evidence>
<evidence type="ECO:0000313" key="8">
    <source>
        <dbReference type="Proteomes" id="UP000063964"/>
    </source>
</evidence>
<dbReference type="GO" id="GO:0071513">
    <property type="term" value="C:phosphopantothenoylcysteine decarboxylase complex"/>
    <property type="evidence" value="ECO:0007669"/>
    <property type="project" value="TreeGrafter"/>
</dbReference>
<dbReference type="PANTHER" id="PTHR14359:SF6">
    <property type="entry name" value="PHOSPHOPANTOTHENOYLCYSTEINE DECARBOXYLASE"/>
    <property type="match status" value="1"/>
</dbReference>
<keyword evidence="3" id="KW-0460">Magnesium</keyword>